<protein>
    <submittedName>
        <fullName evidence="1">10519_t:CDS:1</fullName>
    </submittedName>
</protein>
<dbReference type="Proteomes" id="UP000789525">
    <property type="component" value="Unassembled WGS sequence"/>
</dbReference>
<comment type="caution">
    <text evidence="1">The sequence shown here is derived from an EMBL/GenBank/DDBJ whole genome shotgun (WGS) entry which is preliminary data.</text>
</comment>
<organism evidence="1 2">
    <name type="scientific">Acaulospora colombiana</name>
    <dbReference type="NCBI Taxonomy" id="27376"/>
    <lineage>
        <taxon>Eukaryota</taxon>
        <taxon>Fungi</taxon>
        <taxon>Fungi incertae sedis</taxon>
        <taxon>Mucoromycota</taxon>
        <taxon>Glomeromycotina</taxon>
        <taxon>Glomeromycetes</taxon>
        <taxon>Diversisporales</taxon>
        <taxon>Acaulosporaceae</taxon>
        <taxon>Acaulospora</taxon>
    </lineage>
</organism>
<evidence type="ECO:0000313" key="1">
    <source>
        <dbReference type="EMBL" id="CAG8470863.1"/>
    </source>
</evidence>
<proteinExistence type="predicted"/>
<sequence length="181" mass="21078">MALTEKDESNVRWLLNSFNPEPLEFYRYMNRKTKHIVTSAYHCALSVILSAKNVNEEKIKVFKNIQQKWKDGDFKNDWNKYIAERSASESVKASHSVQRSYNCEVASYSLKRQHSGPSTPNKPATKPKLKQLYPQVSFTKRVKIAREELQNKKSESEDLVKRQDNHNNQNLEESESKAQLS</sequence>
<accession>A0ACA9KGU8</accession>
<reference evidence="1" key="1">
    <citation type="submission" date="2021-06" db="EMBL/GenBank/DDBJ databases">
        <authorList>
            <person name="Kallberg Y."/>
            <person name="Tangrot J."/>
            <person name="Rosling A."/>
        </authorList>
    </citation>
    <scope>NUCLEOTIDE SEQUENCE</scope>
    <source>
        <strain evidence="1">CL356</strain>
    </source>
</reference>
<evidence type="ECO:0000313" key="2">
    <source>
        <dbReference type="Proteomes" id="UP000789525"/>
    </source>
</evidence>
<dbReference type="EMBL" id="CAJVPT010001909">
    <property type="protein sequence ID" value="CAG8470863.1"/>
    <property type="molecule type" value="Genomic_DNA"/>
</dbReference>
<gene>
    <name evidence="1" type="ORF">ACOLOM_LOCUS1582</name>
</gene>
<keyword evidence="2" id="KW-1185">Reference proteome</keyword>
<name>A0ACA9KGU8_9GLOM</name>